<feature type="transmembrane region" description="Helical" evidence="7">
    <location>
        <begin position="912"/>
        <end position="932"/>
    </location>
</feature>
<dbReference type="GeneID" id="24111215"/>
<dbReference type="CDD" id="cd01115">
    <property type="entry name" value="SLC13_permease"/>
    <property type="match status" value="1"/>
</dbReference>
<name>R9PAJ3_PSEHS</name>
<feature type="transmembrane region" description="Helical" evidence="7">
    <location>
        <begin position="687"/>
        <end position="710"/>
    </location>
</feature>
<evidence type="ECO:0000256" key="7">
    <source>
        <dbReference type="SAM" id="Phobius"/>
    </source>
</evidence>
<dbReference type="Pfam" id="PF03105">
    <property type="entry name" value="SPX"/>
    <property type="match status" value="2"/>
</dbReference>
<dbReference type="EMBL" id="DF238820">
    <property type="protein sequence ID" value="GAC98349.1"/>
    <property type="molecule type" value="Genomic_DNA"/>
</dbReference>
<feature type="compositionally biased region" description="Polar residues" evidence="6">
    <location>
        <begin position="331"/>
        <end position="345"/>
    </location>
</feature>
<organism evidence="9 10">
    <name type="scientific">Pseudozyma hubeiensis (strain SY62)</name>
    <name type="common">Yeast</name>
    <dbReference type="NCBI Taxonomy" id="1305764"/>
    <lineage>
        <taxon>Eukaryota</taxon>
        <taxon>Fungi</taxon>
        <taxon>Dikarya</taxon>
        <taxon>Basidiomycota</taxon>
        <taxon>Ustilaginomycotina</taxon>
        <taxon>Ustilaginomycetes</taxon>
        <taxon>Ustilaginales</taxon>
        <taxon>Ustilaginaceae</taxon>
        <taxon>Pseudozyma</taxon>
    </lineage>
</organism>
<gene>
    <name evidence="9" type="ORF">PHSY_005942</name>
</gene>
<dbReference type="PANTHER" id="PTHR10283:SF92">
    <property type="entry name" value="LOW-AFFINITY PHOSPHATE TRANSPORTER PHO91"/>
    <property type="match status" value="1"/>
</dbReference>
<evidence type="ECO:0000256" key="3">
    <source>
        <dbReference type="ARBA" id="ARBA00022692"/>
    </source>
</evidence>
<feature type="transmembrane region" description="Helical" evidence="7">
    <location>
        <begin position="952"/>
        <end position="985"/>
    </location>
</feature>
<feature type="compositionally biased region" description="Acidic residues" evidence="6">
    <location>
        <begin position="247"/>
        <end position="267"/>
    </location>
</feature>
<keyword evidence="5 7" id="KW-0472">Membrane</keyword>
<feature type="compositionally biased region" description="Basic and acidic residues" evidence="6">
    <location>
        <begin position="295"/>
        <end position="305"/>
    </location>
</feature>
<dbReference type="PROSITE" id="PS51382">
    <property type="entry name" value="SPX"/>
    <property type="match status" value="1"/>
</dbReference>
<dbReference type="GO" id="GO:0006797">
    <property type="term" value="P:polyphosphate metabolic process"/>
    <property type="evidence" value="ECO:0007669"/>
    <property type="project" value="TreeGrafter"/>
</dbReference>
<protein>
    <recommendedName>
        <fullName evidence="8">SPX domain-containing protein</fullName>
    </recommendedName>
</protein>
<evidence type="ECO:0000256" key="6">
    <source>
        <dbReference type="SAM" id="MobiDB-lite"/>
    </source>
</evidence>
<reference evidence="10" key="1">
    <citation type="journal article" date="2013" name="Genome Announc.">
        <title>Draft genome sequence of the basidiomycetous yeast-like fungus Pseudozyma hubeiensis SY62, which produces an abundant amount of the biosurfactant mannosylerythritol lipids.</title>
        <authorList>
            <person name="Konishi M."/>
            <person name="Hatada Y."/>
            <person name="Horiuchi J."/>
        </authorList>
    </citation>
    <scope>NUCLEOTIDE SEQUENCE [LARGE SCALE GENOMIC DNA]</scope>
    <source>
        <strain evidence="10">SY62</strain>
    </source>
</reference>
<keyword evidence="2" id="KW-0813">Transport</keyword>
<dbReference type="GO" id="GO:0005315">
    <property type="term" value="F:phosphate transmembrane transporter activity"/>
    <property type="evidence" value="ECO:0007669"/>
    <property type="project" value="TreeGrafter"/>
</dbReference>
<evidence type="ECO:0000256" key="4">
    <source>
        <dbReference type="ARBA" id="ARBA00022989"/>
    </source>
</evidence>
<accession>R9PAJ3</accession>
<feature type="transmembrane region" description="Helical" evidence="7">
    <location>
        <begin position="883"/>
        <end position="905"/>
    </location>
</feature>
<dbReference type="NCBIfam" id="TIGR00785">
    <property type="entry name" value="dass"/>
    <property type="match status" value="1"/>
</dbReference>
<evidence type="ECO:0000313" key="10">
    <source>
        <dbReference type="Proteomes" id="UP000014071"/>
    </source>
</evidence>
<dbReference type="AlphaFoldDB" id="R9PAJ3"/>
<dbReference type="Pfam" id="PF03600">
    <property type="entry name" value="CitMHS"/>
    <property type="match status" value="1"/>
</dbReference>
<dbReference type="CDD" id="cd14478">
    <property type="entry name" value="SPX_PHO87_PHO90_like"/>
    <property type="match status" value="1"/>
</dbReference>
<feature type="transmembrane region" description="Helical" evidence="7">
    <location>
        <begin position="637"/>
        <end position="667"/>
    </location>
</feature>
<evidence type="ECO:0000313" key="9">
    <source>
        <dbReference type="EMBL" id="GAC98349.1"/>
    </source>
</evidence>
<keyword evidence="10" id="KW-1185">Reference proteome</keyword>
<dbReference type="InterPro" id="IPR001898">
    <property type="entry name" value="SLC13A/DASS"/>
</dbReference>
<dbReference type="InterPro" id="IPR004680">
    <property type="entry name" value="Cit_transptr-like_dom"/>
</dbReference>
<dbReference type="RefSeq" id="XP_012191936.1">
    <property type="nucleotide sequence ID" value="XM_012336546.1"/>
</dbReference>
<dbReference type="OrthoDB" id="10260443at2759"/>
<feature type="domain" description="SPX" evidence="8">
    <location>
        <begin position="142"/>
        <end position="490"/>
    </location>
</feature>
<feature type="region of interest" description="Disordered" evidence="6">
    <location>
        <begin position="76"/>
        <end position="106"/>
    </location>
</feature>
<evidence type="ECO:0000259" key="8">
    <source>
        <dbReference type="PROSITE" id="PS51382"/>
    </source>
</evidence>
<dbReference type="STRING" id="1305764.R9PAJ3"/>
<dbReference type="Proteomes" id="UP000014071">
    <property type="component" value="Unassembled WGS sequence"/>
</dbReference>
<feature type="transmembrane region" description="Helical" evidence="7">
    <location>
        <begin position="860"/>
        <end position="877"/>
    </location>
</feature>
<comment type="subcellular location">
    <subcellularLocation>
        <location evidence="1">Membrane</location>
        <topology evidence="1">Multi-pass membrane protein</topology>
    </subcellularLocation>
</comment>
<sequence>MSNVDVDKLAMIMSSQKARQQSSLWSVGEMAKNNWRNWELPIRLRRPCRNALCSRQLRPLAKTGFGYSDLQSETDAAQHVPSHLHPRPAATSRRDTSPGGDRGELIPLQSFAPSLASTFDTHPRFSALQQHIRSHFEQHGTMKFSHSLQFNAVPDWADKYVAYSNLKKTIYMMEKELPSEPNAAYSDLEHESSGLLQGADTSETDRAFVPLLDKELNKIVEFYLEKDAELRADLQQLKDDVERTENEDFDLDSDFGLSDDDDDDEAVDTVRTGKASTNRRPSIDDVFSQPSKYNEASRQEQRMREGSGPSRSRKDSRATTEDGSTPARPPNSRNRSSQLLDQSADSADIGGDASGFAKRARSGSNASQMASKPRWGSIFSKKPVRRRSLGLMLAGDDSANNGAMDRLAPGSSDAGDSSYAAGDAKPMSIWTADNDYAIDMRITFKKRITDLFVTFSELKQFVQLNETGMRKILKKYDKITKSDLKDRYMNDVLRAQQPFTSEAKRSLDECIDTLIQLYAKVVTGGDIGASKSQLKTHLREQVVWQRNTVWREMIGIERRAQGAALERTVMGSGKRDEFEPKKPFRLRTPCGSLMVPSWLSMSTLHLVIAFTALVALLKAPGLRFFNRVEEQNCLAMLVFCTILWATEVIPLFVTSLMVPLLVVTLRVARTDDVKDRRMTAPETTKWIFSQMFAPNMCLLLGGFTLAAALSKYGIDKILATKILRLAGTRPSIVLLAHMGVACFASMWISNVAAPVLMYSLIQPILRTLPSKSPYASSLIMGIALASNIGGQTSPIASPQNLIALQYMKQPVGWLQWFAVTIPVSGLSLVVIWLILLWSYGAGRGTVIKKLGESRDSFTKIQWFISAVAICTIALWCLEKNFEWVVGDMGIIAIIPMVLFFGTGILTKEDFNTFLWTVVFLAMGGIALGKAVTSSGLLESLDDLIQEIVKELPLWQILIALLSIGLVVATFISHTIAAVLLVPIAAQVGESLEHPHPRLLIMATTLVASAAMGLPVSGYPNQIAVSMEDDLGDRYVSVKDFLKVGIFASVVATVIVGTIGVSIMYALQF</sequence>
<dbReference type="eggNOG" id="KOG1281">
    <property type="taxonomic scope" value="Eukaryota"/>
</dbReference>
<keyword evidence="4 7" id="KW-1133">Transmembrane helix</keyword>
<feature type="transmembrane region" description="Helical" evidence="7">
    <location>
        <begin position="731"/>
        <end position="761"/>
    </location>
</feature>
<evidence type="ECO:0000256" key="2">
    <source>
        <dbReference type="ARBA" id="ARBA00022448"/>
    </source>
</evidence>
<dbReference type="PANTHER" id="PTHR10283">
    <property type="entry name" value="SOLUTE CARRIER FAMILY 13 MEMBER"/>
    <property type="match status" value="1"/>
</dbReference>
<dbReference type="GO" id="GO:0006817">
    <property type="term" value="P:phosphate ion transport"/>
    <property type="evidence" value="ECO:0007669"/>
    <property type="project" value="TreeGrafter"/>
</dbReference>
<feature type="compositionally biased region" description="Basic and acidic residues" evidence="6">
    <location>
        <begin position="92"/>
        <end position="104"/>
    </location>
</feature>
<dbReference type="InterPro" id="IPR004331">
    <property type="entry name" value="SPX_dom"/>
</dbReference>
<evidence type="ECO:0000256" key="1">
    <source>
        <dbReference type="ARBA" id="ARBA00004141"/>
    </source>
</evidence>
<feature type="region of interest" description="Disordered" evidence="6">
    <location>
        <begin position="393"/>
        <end position="421"/>
    </location>
</feature>
<feature type="transmembrane region" description="Helical" evidence="7">
    <location>
        <begin position="598"/>
        <end position="617"/>
    </location>
</feature>
<dbReference type="HOGENOM" id="CLU_005170_8_0_1"/>
<feature type="compositionally biased region" description="Low complexity" evidence="6">
    <location>
        <begin position="410"/>
        <end position="421"/>
    </location>
</feature>
<keyword evidence="3 7" id="KW-0812">Transmembrane</keyword>
<proteinExistence type="predicted"/>
<dbReference type="GO" id="GO:0005886">
    <property type="term" value="C:plasma membrane"/>
    <property type="evidence" value="ECO:0007669"/>
    <property type="project" value="TreeGrafter"/>
</dbReference>
<feature type="transmembrane region" description="Helical" evidence="7">
    <location>
        <begin position="1040"/>
        <end position="1066"/>
    </location>
</feature>
<feature type="transmembrane region" description="Helical" evidence="7">
    <location>
        <begin position="813"/>
        <end position="839"/>
    </location>
</feature>
<feature type="region of interest" description="Disordered" evidence="6">
    <location>
        <begin position="243"/>
        <end position="379"/>
    </location>
</feature>
<evidence type="ECO:0000256" key="5">
    <source>
        <dbReference type="ARBA" id="ARBA00023136"/>
    </source>
</evidence>